<dbReference type="EMBL" id="MK500351">
    <property type="protein sequence ID" value="QBK87415.1"/>
    <property type="molecule type" value="Genomic_DNA"/>
</dbReference>
<dbReference type="SUPFAM" id="SSF51905">
    <property type="entry name" value="FAD/NAD(P)-binding domain"/>
    <property type="match status" value="1"/>
</dbReference>
<keyword evidence="1" id="KW-0472">Membrane</keyword>
<evidence type="ECO:0000313" key="3">
    <source>
        <dbReference type="EMBL" id="QBK87415.1"/>
    </source>
</evidence>
<dbReference type="Pfam" id="PF13450">
    <property type="entry name" value="NAD_binding_8"/>
    <property type="match status" value="1"/>
</dbReference>
<sequence length="573" mass="65079">MKTVAIFGAGISGLSAAHELAEKGWYVQVHEKLDEPGGVARSHRETSTSAPSEYSWRGYAPWYHNVYDLMKRIPINNDKTVYDELSRPVEFVFTKNRDTLFGQLSLKDRARIFFEIARSAVASPKRVAVYATINAADYLKPKMSLKGWKQFTAMFGPWVGIDPQRASLHHVMSFFVKNIIPGSPSPYLHSDKDGVWSSGSCDKWLVFDKPTNEAWFEPWVKHLEKMGVTFHFGSSMQKIEYNNSSLVTSMIVKDNTHNVTKVKVDHYISAISPFEMHDVMKRSGLFDETKQFENLIQDGPHVQVSFRIGFNKMFSWPGIRRAVILSESEFNITMYRQDEFWKHNVSLGHEIKSLWSGTTCVSYKPGSLFGKPIANLTRNQFQREILHQLSKDVGFNDMLHETNKKSFSEMLPNVVHFEVWKSFKFVPNQIINYEPKYVDSTNTRPYQPTTKTLMSNLWLAGGHTKTSTELWSMESAAEGGRRAADMITGSRDTIIQDKGVVLGLCENIDGVLFTLGMPNVIDVFVILVIILIVYAITYRYWHSAVVPIDGGSIVGGWPMDSVHLLTNSRTSRG</sequence>
<name>A0A481YXA0_9VIRU</name>
<protein>
    <submittedName>
        <fullName evidence="3">Flavin-containing amine oxidase</fullName>
    </submittedName>
</protein>
<accession>A0A481YXA0</accession>
<dbReference type="PANTHER" id="PTHR42923:SF46">
    <property type="entry name" value="AMINE OXIDASE"/>
    <property type="match status" value="1"/>
</dbReference>
<dbReference type="GO" id="GO:0016491">
    <property type="term" value="F:oxidoreductase activity"/>
    <property type="evidence" value="ECO:0007669"/>
    <property type="project" value="InterPro"/>
</dbReference>
<proteinExistence type="predicted"/>
<dbReference type="PANTHER" id="PTHR42923">
    <property type="entry name" value="PROTOPORPHYRINOGEN OXIDASE"/>
    <property type="match status" value="1"/>
</dbReference>
<organism evidence="3">
    <name type="scientific">Marseillevirus LCMAC201</name>
    <dbReference type="NCBI Taxonomy" id="2506605"/>
    <lineage>
        <taxon>Viruses</taxon>
        <taxon>Varidnaviria</taxon>
        <taxon>Bamfordvirae</taxon>
        <taxon>Nucleocytoviricota</taxon>
        <taxon>Megaviricetes</taxon>
        <taxon>Pimascovirales</taxon>
        <taxon>Pimascovirales incertae sedis</taxon>
        <taxon>Marseilleviridae</taxon>
    </lineage>
</organism>
<evidence type="ECO:0000259" key="2">
    <source>
        <dbReference type="Pfam" id="PF01593"/>
    </source>
</evidence>
<reference evidence="3" key="1">
    <citation type="journal article" date="2019" name="MBio">
        <title>Virus Genomes from Deep Sea Sediments Expand the Ocean Megavirome and Support Independent Origins of Viral Gigantism.</title>
        <authorList>
            <person name="Backstrom D."/>
            <person name="Yutin N."/>
            <person name="Jorgensen S.L."/>
            <person name="Dharamshi J."/>
            <person name="Homa F."/>
            <person name="Zaremba-Niedwiedzka K."/>
            <person name="Spang A."/>
            <person name="Wolf Y.I."/>
            <person name="Koonin E.V."/>
            <person name="Ettema T.J."/>
        </authorList>
    </citation>
    <scope>NUCLEOTIDE SEQUENCE</scope>
</reference>
<dbReference type="InterPro" id="IPR002937">
    <property type="entry name" value="Amino_oxidase"/>
</dbReference>
<dbReference type="Pfam" id="PF01593">
    <property type="entry name" value="Amino_oxidase"/>
    <property type="match status" value="1"/>
</dbReference>
<dbReference type="PRINTS" id="PR00419">
    <property type="entry name" value="ADXRDTASE"/>
</dbReference>
<feature type="transmembrane region" description="Helical" evidence="1">
    <location>
        <begin position="511"/>
        <end position="536"/>
    </location>
</feature>
<dbReference type="InterPro" id="IPR050464">
    <property type="entry name" value="Zeta_carotene_desat/Oxidored"/>
</dbReference>
<dbReference type="Gene3D" id="3.50.50.60">
    <property type="entry name" value="FAD/NAD(P)-binding domain"/>
    <property type="match status" value="1"/>
</dbReference>
<gene>
    <name evidence="3" type="ORF">LCMAC201_03250</name>
</gene>
<feature type="domain" description="Amine oxidase" evidence="2">
    <location>
        <begin position="225"/>
        <end position="487"/>
    </location>
</feature>
<keyword evidence="1" id="KW-1133">Transmembrane helix</keyword>
<dbReference type="InterPro" id="IPR036188">
    <property type="entry name" value="FAD/NAD-bd_sf"/>
</dbReference>
<evidence type="ECO:0000256" key="1">
    <source>
        <dbReference type="SAM" id="Phobius"/>
    </source>
</evidence>
<keyword evidence="1" id="KW-0812">Transmembrane</keyword>